<dbReference type="GO" id="GO:0015038">
    <property type="term" value="F:glutathione disulfide oxidoreductase activity"/>
    <property type="evidence" value="ECO:0007669"/>
    <property type="project" value="TreeGrafter"/>
</dbReference>
<keyword evidence="1" id="KW-0813">Transport</keyword>
<name>L1JPS2_GUITC</name>
<evidence type="ECO:0000313" key="8">
    <source>
        <dbReference type="EnsemblProtists" id="EKX50447"/>
    </source>
</evidence>
<dbReference type="eggNOG" id="KOG1752">
    <property type="taxonomic scope" value="Eukaryota"/>
</dbReference>
<reference evidence="8" key="3">
    <citation type="submission" date="2015-06" db="UniProtKB">
        <authorList>
            <consortium name="EnsemblProtists"/>
        </authorList>
    </citation>
    <scope>IDENTIFICATION</scope>
</reference>
<dbReference type="RefSeq" id="XP_005837427.1">
    <property type="nucleotide sequence ID" value="XM_005837370.1"/>
</dbReference>
<evidence type="ECO:0000313" key="9">
    <source>
        <dbReference type="Proteomes" id="UP000011087"/>
    </source>
</evidence>
<dbReference type="InterPro" id="IPR011767">
    <property type="entry name" value="GLR_AS"/>
</dbReference>
<dbReference type="CDD" id="cd03419">
    <property type="entry name" value="GRX_GRXh_1_2_like"/>
    <property type="match status" value="1"/>
</dbReference>
<evidence type="ECO:0000256" key="3">
    <source>
        <dbReference type="ARBA" id="ARBA00023157"/>
    </source>
</evidence>
<feature type="domain" description="Glutaredoxin" evidence="6">
    <location>
        <begin position="30"/>
        <end position="91"/>
    </location>
</feature>
<dbReference type="Pfam" id="PF00462">
    <property type="entry name" value="Glutaredoxin"/>
    <property type="match status" value="1"/>
</dbReference>
<dbReference type="GeneID" id="17307169"/>
<reference evidence="9" key="2">
    <citation type="submission" date="2012-11" db="EMBL/GenBank/DDBJ databases">
        <authorList>
            <person name="Kuo A."/>
            <person name="Curtis B.A."/>
            <person name="Tanifuji G."/>
            <person name="Burki F."/>
            <person name="Gruber A."/>
            <person name="Irimia M."/>
            <person name="Maruyama S."/>
            <person name="Arias M.C."/>
            <person name="Ball S.G."/>
            <person name="Gile G.H."/>
            <person name="Hirakawa Y."/>
            <person name="Hopkins J.F."/>
            <person name="Rensing S.A."/>
            <person name="Schmutz J."/>
            <person name="Symeonidi A."/>
            <person name="Elias M."/>
            <person name="Eveleigh R.J."/>
            <person name="Herman E.K."/>
            <person name="Klute M.J."/>
            <person name="Nakayama T."/>
            <person name="Obornik M."/>
            <person name="Reyes-Prieto A."/>
            <person name="Armbrust E.V."/>
            <person name="Aves S.J."/>
            <person name="Beiko R.G."/>
            <person name="Coutinho P."/>
            <person name="Dacks J.B."/>
            <person name="Durnford D.G."/>
            <person name="Fast N.M."/>
            <person name="Green B.R."/>
            <person name="Grisdale C."/>
            <person name="Hempe F."/>
            <person name="Henrissat B."/>
            <person name="Hoppner M.P."/>
            <person name="Ishida K.-I."/>
            <person name="Kim E."/>
            <person name="Koreny L."/>
            <person name="Kroth P.G."/>
            <person name="Liu Y."/>
            <person name="Malik S.-B."/>
            <person name="Maier U.G."/>
            <person name="McRose D."/>
            <person name="Mock T."/>
            <person name="Neilson J.A."/>
            <person name="Onodera N.T."/>
            <person name="Poole A.M."/>
            <person name="Pritham E.J."/>
            <person name="Richards T.A."/>
            <person name="Rocap G."/>
            <person name="Roy S.W."/>
            <person name="Sarai C."/>
            <person name="Schaack S."/>
            <person name="Shirato S."/>
            <person name="Slamovits C.H."/>
            <person name="Spencer D.F."/>
            <person name="Suzuki S."/>
            <person name="Worden A.Z."/>
            <person name="Zauner S."/>
            <person name="Barry K."/>
            <person name="Bell C."/>
            <person name="Bharti A.K."/>
            <person name="Crow J.A."/>
            <person name="Grimwood J."/>
            <person name="Kramer R."/>
            <person name="Lindquist E."/>
            <person name="Lucas S."/>
            <person name="Salamov A."/>
            <person name="McFadden G.I."/>
            <person name="Lane C.E."/>
            <person name="Keeling P.J."/>
            <person name="Gray M.W."/>
            <person name="Grigoriev I.V."/>
            <person name="Archibald J.M."/>
        </authorList>
    </citation>
    <scope>NUCLEOTIDE SEQUENCE</scope>
    <source>
        <strain evidence="9">CCMP2712</strain>
    </source>
</reference>
<dbReference type="EMBL" id="JH992978">
    <property type="protein sequence ID" value="EKX50447.1"/>
    <property type="molecule type" value="Genomic_DNA"/>
</dbReference>
<dbReference type="HOGENOM" id="CLU_026126_7_2_1"/>
<evidence type="ECO:0000259" key="6">
    <source>
        <dbReference type="Pfam" id="PF00462"/>
    </source>
</evidence>
<proteinExistence type="predicted"/>
<dbReference type="NCBIfam" id="TIGR02180">
    <property type="entry name" value="GRX_euk"/>
    <property type="match status" value="1"/>
</dbReference>
<reference evidence="7 9" key="1">
    <citation type="journal article" date="2012" name="Nature">
        <title>Algal genomes reveal evolutionary mosaicism and the fate of nucleomorphs.</title>
        <authorList>
            <consortium name="DOE Joint Genome Institute"/>
            <person name="Curtis B.A."/>
            <person name="Tanifuji G."/>
            <person name="Burki F."/>
            <person name="Gruber A."/>
            <person name="Irimia M."/>
            <person name="Maruyama S."/>
            <person name="Arias M.C."/>
            <person name="Ball S.G."/>
            <person name="Gile G.H."/>
            <person name="Hirakawa Y."/>
            <person name="Hopkins J.F."/>
            <person name="Kuo A."/>
            <person name="Rensing S.A."/>
            <person name="Schmutz J."/>
            <person name="Symeonidi A."/>
            <person name="Elias M."/>
            <person name="Eveleigh R.J."/>
            <person name="Herman E.K."/>
            <person name="Klute M.J."/>
            <person name="Nakayama T."/>
            <person name="Obornik M."/>
            <person name="Reyes-Prieto A."/>
            <person name="Armbrust E.V."/>
            <person name="Aves S.J."/>
            <person name="Beiko R.G."/>
            <person name="Coutinho P."/>
            <person name="Dacks J.B."/>
            <person name="Durnford D.G."/>
            <person name="Fast N.M."/>
            <person name="Green B.R."/>
            <person name="Grisdale C.J."/>
            <person name="Hempel F."/>
            <person name="Henrissat B."/>
            <person name="Hoppner M.P."/>
            <person name="Ishida K."/>
            <person name="Kim E."/>
            <person name="Koreny L."/>
            <person name="Kroth P.G."/>
            <person name="Liu Y."/>
            <person name="Malik S.B."/>
            <person name="Maier U.G."/>
            <person name="McRose D."/>
            <person name="Mock T."/>
            <person name="Neilson J.A."/>
            <person name="Onodera N.T."/>
            <person name="Poole A.M."/>
            <person name="Pritham E.J."/>
            <person name="Richards T.A."/>
            <person name="Rocap G."/>
            <person name="Roy S.W."/>
            <person name="Sarai C."/>
            <person name="Schaack S."/>
            <person name="Shirato S."/>
            <person name="Slamovits C.H."/>
            <person name="Spencer D.F."/>
            <person name="Suzuki S."/>
            <person name="Worden A.Z."/>
            <person name="Zauner S."/>
            <person name="Barry K."/>
            <person name="Bell C."/>
            <person name="Bharti A.K."/>
            <person name="Crow J.A."/>
            <person name="Grimwood J."/>
            <person name="Kramer R."/>
            <person name="Lindquist E."/>
            <person name="Lucas S."/>
            <person name="Salamov A."/>
            <person name="McFadden G.I."/>
            <person name="Lane C.E."/>
            <person name="Keeling P.J."/>
            <person name="Gray M.W."/>
            <person name="Grigoriev I.V."/>
            <person name="Archibald J.M."/>
        </authorList>
    </citation>
    <scope>NUCLEOTIDE SEQUENCE</scope>
    <source>
        <strain evidence="7 9">CCMP2712</strain>
    </source>
</reference>
<accession>L1JPS2</accession>
<dbReference type="AlphaFoldDB" id="L1JPS2"/>
<evidence type="ECO:0000313" key="7">
    <source>
        <dbReference type="EMBL" id="EKX50447.1"/>
    </source>
</evidence>
<dbReference type="Gene3D" id="3.40.30.10">
    <property type="entry name" value="Glutaredoxin"/>
    <property type="match status" value="1"/>
</dbReference>
<keyword evidence="5" id="KW-0732">Signal</keyword>
<protein>
    <recommendedName>
        <fullName evidence="6">Glutaredoxin domain-containing protein</fullName>
    </recommendedName>
</protein>
<gene>
    <name evidence="7" type="ORF">GUITHDRAFT_92918</name>
</gene>
<organism evidence="7">
    <name type="scientific">Guillardia theta (strain CCMP2712)</name>
    <name type="common">Cryptophyte</name>
    <dbReference type="NCBI Taxonomy" id="905079"/>
    <lineage>
        <taxon>Eukaryota</taxon>
        <taxon>Cryptophyceae</taxon>
        <taxon>Pyrenomonadales</taxon>
        <taxon>Geminigeraceae</taxon>
        <taxon>Guillardia</taxon>
    </lineage>
</organism>
<dbReference type="GO" id="GO:0034599">
    <property type="term" value="P:cellular response to oxidative stress"/>
    <property type="evidence" value="ECO:0007669"/>
    <property type="project" value="TreeGrafter"/>
</dbReference>
<keyword evidence="3" id="KW-1015">Disulfide bond</keyword>
<feature type="signal peptide" evidence="5">
    <location>
        <begin position="1"/>
        <end position="17"/>
    </location>
</feature>
<dbReference type="InterPro" id="IPR014025">
    <property type="entry name" value="Glutaredoxin_subgr"/>
</dbReference>
<evidence type="ECO:0000256" key="2">
    <source>
        <dbReference type="ARBA" id="ARBA00022982"/>
    </source>
</evidence>
<evidence type="ECO:0000256" key="5">
    <source>
        <dbReference type="SAM" id="SignalP"/>
    </source>
</evidence>
<dbReference type="PRINTS" id="PR00160">
    <property type="entry name" value="GLUTAREDOXIN"/>
</dbReference>
<dbReference type="PaxDb" id="55529-EKX50447"/>
<dbReference type="FunFam" id="3.40.30.10:FF:000026">
    <property type="entry name" value="Glutaredoxin 2"/>
    <property type="match status" value="1"/>
</dbReference>
<dbReference type="EnsemblProtists" id="EKX50447">
    <property type="protein sequence ID" value="EKX50447"/>
    <property type="gene ID" value="GUITHDRAFT_92918"/>
</dbReference>
<dbReference type="Proteomes" id="UP000011087">
    <property type="component" value="Unassembled WGS sequence"/>
</dbReference>
<dbReference type="OrthoDB" id="418495at2759"/>
<keyword evidence="2" id="KW-0249">Electron transport</keyword>
<dbReference type="InterPro" id="IPR011899">
    <property type="entry name" value="Glutaredoxin_euk/vir"/>
</dbReference>
<dbReference type="PROSITE" id="PS00195">
    <property type="entry name" value="GLUTAREDOXIN_1"/>
    <property type="match status" value="1"/>
</dbReference>
<dbReference type="KEGG" id="gtt:GUITHDRAFT_92918"/>
<evidence type="ECO:0000256" key="4">
    <source>
        <dbReference type="ARBA" id="ARBA00023284"/>
    </source>
</evidence>
<evidence type="ECO:0000256" key="1">
    <source>
        <dbReference type="ARBA" id="ARBA00022448"/>
    </source>
</evidence>
<dbReference type="OMA" id="IYTSPLC"/>
<sequence>MILMVAVGLAVVQGKSAEDHMMDAIKQHKVQIFSKSYCPYCKNAKSVFEKMGVEYHADELDQMSNGAEIQAELAKLTGQRTVPNIFIDGKHLGGNDDCVRAKESGKLATLLKDAGVKFEL</sequence>
<dbReference type="PANTHER" id="PTHR45694">
    <property type="entry name" value="GLUTAREDOXIN 2"/>
    <property type="match status" value="1"/>
</dbReference>
<dbReference type="InterPro" id="IPR002109">
    <property type="entry name" value="Glutaredoxin"/>
</dbReference>
<dbReference type="PANTHER" id="PTHR45694:SF18">
    <property type="entry name" value="GLUTAREDOXIN-1-RELATED"/>
    <property type="match status" value="1"/>
</dbReference>
<dbReference type="STRING" id="905079.L1JPS2"/>
<keyword evidence="9" id="KW-1185">Reference proteome</keyword>
<keyword evidence="4" id="KW-0676">Redox-active center</keyword>
<feature type="chain" id="PRO_5008771607" description="Glutaredoxin domain-containing protein" evidence="5">
    <location>
        <begin position="18"/>
        <end position="120"/>
    </location>
</feature>
<dbReference type="GO" id="GO:0005737">
    <property type="term" value="C:cytoplasm"/>
    <property type="evidence" value="ECO:0007669"/>
    <property type="project" value="TreeGrafter"/>
</dbReference>
<dbReference type="PROSITE" id="PS51354">
    <property type="entry name" value="GLUTAREDOXIN_2"/>
    <property type="match status" value="1"/>
</dbReference>
<dbReference type="InterPro" id="IPR036249">
    <property type="entry name" value="Thioredoxin-like_sf"/>
</dbReference>
<dbReference type="SUPFAM" id="SSF52833">
    <property type="entry name" value="Thioredoxin-like"/>
    <property type="match status" value="1"/>
</dbReference>